<name>A0A840AUD5_9HYPH</name>
<dbReference type="AlphaFoldDB" id="A0A840AUD5"/>
<sequence length="279" mass="30738">MQELLVLQSLWTFEGLSHPPCPPTLEARLDLIKASGFDGVGTLWLDREEARLVSSLAGERGLVLEGLALPKTVDALKPALEWGTEFGLHHLNVQPDMRVASLGEGVAILEGFQRLADQVDFPVHVETHRGRLTNDLLFTLALAEACPWLRLTVDLSHYVVGNEIVLPVPAETDARIARLLAQAAAFHGRVATSEQVQAEIGFPQHAAWVAQFSAWWQRGFAMWRSRAPETARLSFLCELGASPYAVTGPDGRDLSDRWADSLILQQLARRLWRASGAPT</sequence>
<dbReference type="Proteomes" id="UP000553963">
    <property type="component" value="Unassembled WGS sequence"/>
</dbReference>
<comment type="caution">
    <text evidence="1">The sequence shown here is derived from an EMBL/GenBank/DDBJ whole genome shotgun (WGS) entry which is preliminary data.</text>
</comment>
<organism evidence="1 2">
    <name type="scientific">Kaistia hirudinis</name>
    <dbReference type="NCBI Taxonomy" id="1293440"/>
    <lineage>
        <taxon>Bacteria</taxon>
        <taxon>Pseudomonadati</taxon>
        <taxon>Pseudomonadota</taxon>
        <taxon>Alphaproteobacteria</taxon>
        <taxon>Hyphomicrobiales</taxon>
        <taxon>Kaistiaceae</taxon>
        <taxon>Kaistia</taxon>
    </lineage>
</organism>
<dbReference type="RefSeq" id="WP_183399633.1">
    <property type="nucleotide sequence ID" value="NZ_JACIDS010000004.1"/>
</dbReference>
<proteinExistence type="predicted"/>
<evidence type="ECO:0000313" key="2">
    <source>
        <dbReference type="Proteomes" id="UP000553963"/>
    </source>
</evidence>
<keyword evidence="1" id="KW-0413">Isomerase</keyword>
<gene>
    <name evidence="1" type="ORF">GGR25_003004</name>
</gene>
<keyword evidence="2" id="KW-1185">Reference proteome</keyword>
<evidence type="ECO:0000313" key="1">
    <source>
        <dbReference type="EMBL" id="MBB3931946.1"/>
    </source>
</evidence>
<accession>A0A840AUD5</accession>
<dbReference type="InterPro" id="IPR036237">
    <property type="entry name" value="Xyl_isomerase-like_sf"/>
</dbReference>
<dbReference type="EMBL" id="JACIDS010000004">
    <property type="protein sequence ID" value="MBB3931946.1"/>
    <property type="molecule type" value="Genomic_DNA"/>
</dbReference>
<dbReference type="Gene3D" id="3.20.20.150">
    <property type="entry name" value="Divalent-metal-dependent TIM barrel enzymes"/>
    <property type="match status" value="1"/>
</dbReference>
<protein>
    <submittedName>
        <fullName evidence="1">Sugar phosphate isomerase/epimerase</fullName>
    </submittedName>
</protein>
<reference evidence="1 2" key="1">
    <citation type="submission" date="2020-08" db="EMBL/GenBank/DDBJ databases">
        <title>Genomic Encyclopedia of Type Strains, Phase IV (KMG-IV): sequencing the most valuable type-strain genomes for metagenomic binning, comparative biology and taxonomic classification.</title>
        <authorList>
            <person name="Goeker M."/>
        </authorList>
    </citation>
    <scope>NUCLEOTIDE SEQUENCE [LARGE SCALE GENOMIC DNA]</scope>
    <source>
        <strain evidence="1 2">DSM 25966</strain>
    </source>
</reference>
<dbReference type="GO" id="GO:0016853">
    <property type="term" value="F:isomerase activity"/>
    <property type="evidence" value="ECO:0007669"/>
    <property type="project" value="UniProtKB-KW"/>
</dbReference>
<dbReference type="SUPFAM" id="SSF51658">
    <property type="entry name" value="Xylose isomerase-like"/>
    <property type="match status" value="1"/>
</dbReference>